<proteinExistence type="predicted"/>
<dbReference type="AlphaFoldDB" id="A0A382NI60"/>
<organism evidence="1">
    <name type="scientific">marine metagenome</name>
    <dbReference type="NCBI Taxonomy" id="408172"/>
    <lineage>
        <taxon>unclassified sequences</taxon>
        <taxon>metagenomes</taxon>
        <taxon>ecological metagenomes</taxon>
    </lineage>
</organism>
<dbReference type="EMBL" id="UINC01100358">
    <property type="protein sequence ID" value="SVC60360.1"/>
    <property type="molecule type" value="Genomic_DNA"/>
</dbReference>
<accession>A0A382NI60</accession>
<sequence>MKNKTLHDKLVVFDGLVVSNWDRTIFEDMKAG</sequence>
<name>A0A382NI60_9ZZZZ</name>
<gene>
    <name evidence="1" type="ORF">METZ01_LOCUS313214</name>
</gene>
<reference evidence="1" key="1">
    <citation type="submission" date="2018-05" db="EMBL/GenBank/DDBJ databases">
        <authorList>
            <person name="Lanie J.A."/>
            <person name="Ng W.-L."/>
            <person name="Kazmierczak K.M."/>
            <person name="Andrzejewski T.M."/>
            <person name="Davidsen T.M."/>
            <person name="Wayne K.J."/>
            <person name="Tettelin H."/>
            <person name="Glass J.I."/>
            <person name="Rusch D."/>
            <person name="Podicherti R."/>
            <person name="Tsui H.-C.T."/>
            <person name="Winkler M.E."/>
        </authorList>
    </citation>
    <scope>NUCLEOTIDE SEQUENCE</scope>
</reference>
<evidence type="ECO:0000313" key="1">
    <source>
        <dbReference type="EMBL" id="SVC60360.1"/>
    </source>
</evidence>
<protein>
    <submittedName>
        <fullName evidence="1">Uncharacterized protein</fullName>
    </submittedName>
</protein>
<feature type="non-terminal residue" evidence="1">
    <location>
        <position position="32"/>
    </location>
</feature>